<dbReference type="EC" id="2.3.2.27" evidence="4"/>
<dbReference type="Gene3D" id="3.30.40.10">
    <property type="entry name" value="Zinc/RING finger domain, C3HC4 (zinc finger)"/>
    <property type="match status" value="1"/>
</dbReference>
<keyword evidence="15" id="KW-1185">Reference proteome</keyword>
<dbReference type="PANTHER" id="PTHR17550:SF4">
    <property type="entry name" value="E3 UBIQUITIN-PROTEIN LIGASE TTC3"/>
    <property type="match status" value="1"/>
</dbReference>
<dbReference type="InterPro" id="IPR018957">
    <property type="entry name" value="Znf_C3HC4_RING-type"/>
</dbReference>
<evidence type="ECO:0000256" key="2">
    <source>
        <dbReference type="ARBA" id="ARBA00004496"/>
    </source>
</evidence>
<feature type="compositionally biased region" description="Basic residues" evidence="13">
    <location>
        <begin position="1015"/>
        <end position="1025"/>
    </location>
</feature>
<dbReference type="InterPro" id="IPR019734">
    <property type="entry name" value="TPR_rpt"/>
</dbReference>
<evidence type="ECO:0000256" key="8">
    <source>
        <dbReference type="ARBA" id="ARBA00022771"/>
    </source>
</evidence>
<dbReference type="SMART" id="SM00028">
    <property type="entry name" value="TPR"/>
    <property type="match status" value="4"/>
</dbReference>
<dbReference type="InterPro" id="IPR056870">
    <property type="entry name" value="TTC3/DZIP3/RBM44-like_helical"/>
</dbReference>
<dbReference type="InterPro" id="IPR056871">
    <property type="entry name" value="WH_TTC3"/>
</dbReference>
<dbReference type="Proteomes" id="UP000694850">
    <property type="component" value="Unplaced"/>
</dbReference>
<feature type="compositionally biased region" description="Low complexity" evidence="13">
    <location>
        <begin position="1218"/>
        <end position="1228"/>
    </location>
</feature>
<dbReference type="Pfam" id="PF19179">
    <property type="entry name" value="TTC3_DZIP3_dom"/>
    <property type="match status" value="1"/>
</dbReference>
<dbReference type="InterPro" id="IPR011990">
    <property type="entry name" value="TPR-like_helical_dom_sf"/>
</dbReference>
<dbReference type="CTD" id="7267"/>
<organism evidence="15 16">
    <name type="scientific">Orycteropus afer afer</name>
    <dbReference type="NCBI Taxonomy" id="1230840"/>
    <lineage>
        <taxon>Eukaryota</taxon>
        <taxon>Metazoa</taxon>
        <taxon>Chordata</taxon>
        <taxon>Craniata</taxon>
        <taxon>Vertebrata</taxon>
        <taxon>Euteleostomi</taxon>
        <taxon>Mammalia</taxon>
        <taxon>Eutheria</taxon>
        <taxon>Afrotheria</taxon>
        <taxon>Tubulidentata</taxon>
        <taxon>Orycteropodidae</taxon>
        <taxon>Orycteropus</taxon>
    </lineage>
</organism>
<feature type="region of interest" description="Disordered" evidence="13">
    <location>
        <begin position="1857"/>
        <end position="1904"/>
    </location>
</feature>
<dbReference type="PROSITE" id="PS50005">
    <property type="entry name" value="TPR"/>
    <property type="match status" value="1"/>
</dbReference>
<keyword evidence="5" id="KW-0963">Cytoplasm</keyword>
<evidence type="ECO:0000256" key="1">
    <source>
        <dbReference type="ARBA" id="ARBA00000900"/>
    </source>
</evidence>
<evidence type="ECO:0000256" key="7">
    <source>
        <dbReference type="ARBA" id="ARBA00022723"/>
    </source>
</evidence>
<keyword evidence="12" id="KW-0175">Coiled coil</keyword>
<evidence type="ECO:0000256" key="9">
    <source>
        <dbReference type="ARBA" id="ARBA00022833"/>
    </source>
</evidence>
<keyword evidence="7" id="KW-0479">Metal-binding</keyword>
<dbReference type="Pfam" id="PF24525">
    <property type="entry name" value="TTC3"/>
    <property type="match status" value="1"/>
</dbReference>
<dbReference type="InterPro" id="IPR056872">
    <property type="entry name" value="TTC3/DZIP3-like_helical"/>
</dbReference>
<keyword evidence="9" id="KW-0862">Zinc</keyword>
<evidence type="ECO:0000256" key="3">
    <source>
        <dbReference type="ARBA" id="ARBA00004906"/>
    </source>
</evidence>
<feature type="coiled-coil region" evidence="12">
    <location>
        <begin position="1487"/>
        <end position="1514"/>
    </location>
</feature>
<evidence type="ECO:0000313" key="16">
    <source>
        <dbReference type="RefSeq" id="XP_007943750.1"/>
    </source>
</evidence>
<dbReference type="SMART" id="SM00184">
    <property type="entry name" value="RING"/>
    <property type="match status" value="1"/>
</dbReference>
<keyword evidence="11" id="KW-0802">TPR repeat</keyword>
<feature type="region of interest" description="Disordered" evidence="13">
    <location>
        <begin position="783"/>
        <end position="804"/>
    </location>
</feature>
<dbReference type="OrthoDB" id="8062037at2759"/>
<dbReference type="GO" id="GO:0008270">
    <property type="term" value="F:zinc ion binding"/>
    <property type="evidence" value="ECO:0007669"/>
    <property type="project" value="UniProtKB-KW"/>
</dbReference>
<feature type="coiled-coil region" evidence="12">
    <location>
        <begin position="1603"/>
        <end position="1630"/>
    </location>
</feature>
<dbReference type="GO" id="GO:0016567">
    <property type="term" value="P:protein ubiquitination"/>
    <property type="evidence" value="ECO:0007669"/>
    <property type="project" value="UniProtKB-UniPathway"/>
</dbReference>
<comment type="subcellular location">
    <subcellularLocation>
        <location evidence="2">Cytoplasm</location>
    </subcellularLocation>
</comment>
<feature type="compositionally biased region" description="Basic and acidic residues" evidence="13">
    <location>
        <begin position="783"/>
        <end position="802"/>
    </location>
</feature>
<dbReference type="FunFam" id="1.25.40.10:FF:000143">
    <property type="entry name" value="E3 ubiquitin-protein ligase TTC3 isoform X2"/>
    <property type="match status" value="1"/>
</dbReference>
<dbReference type="InterPro" id="IPR001841">
    <property type="entry name" value="Znf_RING"/>
</dbReference>
<evidence type="ECO:0000256" key="12">
    <source>
        <dbReference type="SAM" id="Coils"/>
    </source>
</evidence>
<reference evidence="16" key="1">
    <citation type="submission" date="2025-08" db="UniProtKB">
        <authorList>
            <consortium name="RefSeq"/>
        </authorList>
    </citation>
    <scope>IDENTIFICATION</scope>
</reference>
<evidence type="ECO:0000256" key="13">
    <source>
        <dbReference type="SAM" id="MobiDB-lite"/>
    </source>
</evidence>
<dbReference type="PROSITE" id="PS50089">
    <property type="entry name" value="ZF_RING_2"/>
    <property type="match status" value="1"/>
</dbReference>
<dbReference type="InterPro" id="IPR013083">
    <property type="entry name" value="Znf_RING/FYVE/PHD"/>
</dbReference>
<keyword evidence="8 10" id="KW-0863">Zinc-finger</keyword>
<dbReference type="PANTHER" id="PTHR17550">
    <property type="entry name" value="E3 UBIQUITIN-PROTEIN LIGASE TTC3"/>
    <property type="match status" value="1"/>
</dbReference>
<feature type="compositionally biased region" description="Low complexity" evidence="13">
    <location>
        <begin position="1051"/>
        <end position="1064"/>
    </location>
</feature>
<dbReference type="RefSeq" id="XP_007943750.1">
    <property type="nucleotide sequence ID" value="XM_007945559.1"/>
</dbReference>
<sequence>MDDFTLESLTLADYALLEDCSYMEDSKSAPGSITHNCVHLTQVYSNGVGMYCKDYTQSERNLELDICRIWCRKPVSVLKEYCDVIKVYVFWPLLFQRQHGSLLARLHPCVDSNNSHACELSLEKLQHIELMEDIVDLAKKVVNDSFLIGNLLRIGYKIENKILAVEEAVNWIKFVGDLTLLSKLGSLENCWPMLSIFFTEYKYHITKVVTENYNLLEEFKTPDCAGCTEQGEIMKIKGNEEFSKERFDLAIIYYTRAIEYRPENHLLYGNRALCFLRTGQLRSALGDGKRATILKSTWPKGHYRYCDALSLLGEYDWALKANIKAQELCKNDPEGLKDLIQQHIKFQKQIDGLQGISPSIRMVIPFSSSRDYIPLSVPSFSTSLNFVDTEKDSTNTAHKMTSCRRKKRFYYHRQQANGALKGNDLDYDDEEFYEYQLPLSLWFSCTDFRNKYFCIHSSSSQVTLQKQFSKSTRAAQQDFVTLMKMLRGLIQDGYTALLDQRCHCAVQAFSHLLKGLDPQKNKQLNLAMVSYDLVVYRLGLSLLGIGRFQELSEAEHQFRQILALYANEGLDSSAYCGIETVYLKKNRFSEALTHFQTARDVISRLPRVLTWPTSNVIIEETQPAKMRTVLESFIEECKLPPVPQGICSSYKNCASLKIQIYVSDPDFKGFIRILCNQICKIEFHVNCWKKLKAISYNDKHDKDFLNTACLTPDCQGIICKITVFNCKGGVKCEFEHKVIKEKFPPRPILKQKCSSLEKLKEKEEKKVKRKTQKEEAIRLAKQRLEEDLRESNPPQNEKKKGPEGNAQACQFLNDRILQCIKQYSEKIKSGILNTSSMMKELLSWKVLSVDDYITYFSSRNFLSEAVDFVIHYLVEEKNRVKTRIFLHVLSELKDIEPTVATWIEKLNSFGLNAAGPFLSRHEASLKDLDFTVISYLWNEKYGQKLASIKGKTLEYFCEPTSSKEARCLIWLLEDHREKFPALHSALDEFFDILDSSCTVLRKHDNDDSQYITTKVKNKGKKKKPKDPKPMLVGSGTHSIIIPSVKSEAVTSGNKNNRGSSSSSGPFAVPEHLRKDIEEFEAYYYKKEQLQNKEDVQNKKTSETNPKQKSSTLYDYFSEFLENNGPLDIKDRVFSNEYRFFPEETRQIVQKAGGLKQFLLKCPRFVVIDNCIALRKVSSRIKKKGKKKTVQEDVDELSVIEDDLYLPFFLNPDAGEITPASDSSSAPASEDVTPETASANSPDPACKDAETKLVSEDISRPVSEDGEPKQISSDPPQPVSENADHILVSSHAPKPLSEDVKLAYWPQLRLVPGYCTYLPFQGYDITQTPPAYINVLSSLPQYAGIYTPLANISQCQLQRAAPVVPSFVTHHSPDPRAAAYFEGHRMNAENASGSQNAFKTQILEGCLGTSVKSDCSLGNGDIALNESGRNGGHGGKSATKEEGNRIRTRAVTARPPTQMAAVQVTWNVVHQEVNTEPYEPFEAIPGDISRIEKEYKELRQQLENAYENYEQTRFKGLTEIRSLEEKLKRNSEQSKISQMELEWFVQDFEKETKKWQQEKKETQERLKALKKKVKRLYANETCTQKNDEKDEEHGLHLDESLEIRNAFANEKAKLEESIRKGQENYEEVRERFIDAEVSILICWKEIHEWKLQVMKAQGEGYVTCLRDRRSEFEPSIVEAVLHEWELHFSWIEEELDTVDSRLEEKLEEAKSGSPVIEINRMLSLPAFDKYRPESSGPDGKEAEVHKDASACPEKAPAEQSEVARLLACAKKAVQEAQSKQRPVADQKPPCPQGRAARSNQSVKKPFNSIIEHLAAVFPCYNSSELAGFVKKVRTKSSLLGLSIDETVGRVIEHILAEQKKKKSNPGADQGTSEPSSSAPVTKSSWNQPSAPPGTSPKTHGQKPEDRRMVCASGINSCEMCHQPLKSKNKRVLKCGHKFHTWCFKRWRKGQSACPGCCHHDE</sequence>
<feature type="region of interest" description="Disordered" evidence="13">
    <location>
        <begin position="1775"/>
        <end position="1800"/>
    </location>
</feature>
<dbReference type="SUPFAM" id="SSF57850">
    <property type="entry name" value="RING/U-box"/>
    <property type="match status" value="1"/>
</dbReference>
<evidence type="ECO:0000256" key="11">
    <source>
        <dbReference type="PROSITE-ProRule" id="PRU00339"/>
    </source>
</evidence>
<feature type="region of interest" description="Disordered" evidence="13">
    <location>
        <begin position="1216"/>
        <end position="1280"/>
    </location>
</feature>
<dbReference type="InterPro" id="IPR043866">
    <property type="entry name" value="TTC3/DZIP3_dom"/>
</dbReference>
<evidence type="ECO:0000313" key="15">
    <source>
        <dbReference type="Proteomes" id="UP000694850"/>
    </source>
</evidence>
<feature type="repeat" description="TPR" evidence="11">
    <location>
        <begin position="231"/>
        <end position="264"/>
    </location>
</feature>
<evidence type="ECO:0000256" key="6">
    <source>
        <dbReference type="ARBA" id="ARBA00022679"/>
    </source>
</evidence>
<dbReference type="GeneID" id="103200962"/>
<feature type="compositionally biased region" description="Basic and acidic residues" evidence="13">
    <location>
        <begin position="1244"/>
        <end position="1267"/>
    </location>
</feature>
<keyword evidence="6" id="KW-0808">Transferase</keyword>
<dbReference type="Pfam" id="PF24812">
    <property type="entry name" value="WHD_TTC3"/>
    <property type="match status" value="1"/>
</dbReference>
<accession>A0A8B7A719</accession>
<dbReference type="Gene3D" id="1.25.40.10">
    <property type="entry name" value="Tetratricopeptide repeat domain"/>
    <property type="match status" value="2"/>
</dbReference>
<dbReference type="GO" id="GO:0005737">
    <property type="term" value="C:cytoplasm"/>
    <property type="evidence" value="ECO:0007669"/>
    <property type="project" value="UniProtKB-SubCell"/>
</dbReference>
<name>A0A8B7A719_ORYAF</name>
<dbReference type="Pfam" id="PF24905">
    <property type="entry name" value="TTC3_9th"/>
    <property type="match status" value="1"/>
</dbReference>
<comment type="pathway">
    <text evidence="3">Protein modification; protein ubiquitination.</text>
</comment>
<feature type="region of interest" description="Disordered" evidence="13">
    <location>
        <begin position="1015"/>
        <end position="1067"/>
    </location>
</feature>
<protein>
    <recommendedName>
        <fullName evidence="4">RING-type E3 ubiquitin transferase</fullName>
        <ecNumber evidence="4">2.3.2.27</ecNumber>
    </recommendedName>
</protein>
<comment type="catalytic activity">
    <reaction evidence="1">
        <text>S-ubiquitinyl-[E2 ubiquitin-conjugating enzyme]-L-cysteine + [acceptor protein]-L-lysine = [E2 ubiquitin-conjugating enzyme]-L-cysteine + N(6)-ubiquitinyl-[acceptor protein]-L-lysine.</text>
        <dbReference type="EC" id="2.3.2.27"/>
    </reaction>
</comment>
<dbReference type="SUPFAM" id="SSF48452">
    <property type="entry name" value="TPR-like"/>
    <property type="match status" value="1"/>
</dbReference>
<dbReference type="GO" id="GO:0061630">
    <property type="term" value="F:ubiquitin protein ligase activity"/>
    <property type="evidence" value="ECO:0007669"/>
    <property type="project" value="UniProtKB-EC"/>
</dbReference>
<feature type="compositionally biased region" description="Polar residues" evidence="13">
    <location>
        <begin position="1868"/>
        <end position="1887"/>
    </location>
</feature>
<dbReference type="Pfam" id="PF00097">
    <property type="entry name" value="zf-C3HC4"/>
    <property type="match status" value="1"/>
</dbReference>
<evidence type="ECO:0000256" key="4">
    <source>
        <dbReference type="ARBA" id="ARBA00012483"/>
    </source>
</evidence>
<evidence type="ECO:0000256" key="10">
    <source>
        <dbReference type="PROSITE-ProRule" id="PRU00175"/>
    </source>
</evidence>
<feature type="domain" description="RING-type" evidence="14">
    <location>
        <begin position="1916"/>
        <end position="1955"/>
    </location>
</feature>
<dbReference type="UniPathway" id="UPA00143"/>
<dbReference type="GO" id="GO:0006511">
    <property type="term" value="P:ubiquitin-dependent protein catabolic process"/>
    <property type="evidence" value="ECO:0007669"/>
    <property type="project" value="TreeGrafter"/>
</dbReference>
<feature type="coiled-coil region" evidence="12">
    <location>
        <begin position="1544"/>
        <end position="1578"/>
    </location>
</feature>
<proteinExistence type="predicted"/>
<evidence type="ECO:0000256" key="5">
    <source>
        <dbReference type="ARBA" id="ARBA00022490"/>
    </source>
</evidence>
<evidence type="ECO:0000259" key="14">
    <source>
        <dbReference type="PROSITE" id="PS50089"/>
    </source>
</evidence>
<gene>
    <name evidence="16" type="primary">TTC3</name>
</gene>